<gene>
    <name evidence="3" type="ORF">CXU09_05250</name>
</gene>
<dbReference type="InterPro" id="IPR051532">
    <property type="entry name" value="Ester_Hydrolysis_Enzymes"/>
</dbReference>
<accession>A0AAP8NNB7</accession>
<organism evidence="3 4">
    <name type="scientific">Akkermansia muciniphila</name>
    <dbReference type="NCBI Taxonomy" id="239935"/>
    <lineage>
        <taxon>Bacteria</taxon>
        <taxon>Pseudomonadati</taxon>
        <taxon>Verrucomicrobiota</taxon>
        <taxon>Verrucomicrobiia</taxon>
        <taxon>Verrucomicrobiales</taxon>
        <taxon>Akkermansiaceae</taxon>
        <taxon>Akkermansia</taxon>
    </lineage>
</organism>
<evidence type="ECO:0000256" key="1">
    <source>
        <dbReference type="SAM" id="SignalP"/>
    </source>
</evidence>
<dbReference type="Pfam" id="PF03797">
    <property type="entry name" value="Autotransporter"/>
    <property type="match status" value="1"/>
</dbReference>
<dbReference type="Proteomes" id="UP000235914">
    <property type="component" value="Unassembled WGS sequence"/>
</dbReference>
<dbReference type="InterPro" id="IPR013830">
    <property type="entry name" value="SGNH_hydro"/>
</dbReference>
<feature type="signal peptide" evidence="1">
    <location>
        <begin position="1"/>
        <end position="26"/>
    </location>
</feature>
<reference evidence="3 4" key="1">
    <citation type="journal article" date="2017" name="BMC Genomics">
        <title>Genome sequencing of 39 Akkermansia muciniphila isolates reveals its population structure, genomic and functional diverisity, and global distribution in mammalian gut microbiotas.</title>
        <authorList>
            <person name="Guo X."/>
            <person name="Li S."/>
            <person name="Zhang J."/>
            <person name="Wu F."/>
            <person name="Li X."/>
            <person name="Wu D."/>
            <person name="Zhang M."/>
            <person name="Ou Z."/>
            <person name="Jie Z."/>
            <person name="Yan Q."/>
            <person name="Li P."/>
            <person name="Yi J."/>
            <person name="Peng Y."/>
        </authorList>
    </citation>
    <scope>NUCLEOTIDE SEQUENCE [LARGE SCALE GENOMIC DNA]</scope>
    <source>
        <strain evidence="3 4">GP43</strain>
    </source>
</reference>
<dbReference type="GO" id="GO:0004622">
    <property type="term" value="F:phosphatidylcholine lysophospholipase activity"/>
    <property type="evidence" value="ECO:0007669"/>
    <property type="project" value="TreeGrafter"/>
</dbReference>
<dbReference type="SMART" id="SM00869">
    <property type="entry name" value="Autotransporter"/>
    <property type="match status" value="1"/>
</dbReference>
<evidence type="ECO:0000259" key="2">
    <source>
        <dbReference type="PROSITE" id="PS51208"/>
    </source>
</evidence>
<dbReference type="SUPFAM" id="SSF103515">
    <property type="entry name" value="Autotransporter"/>
    <property type="match status" value="1"/>
</dbReference>
<evidence type="ECO:0000313" key="4">
    <source>
        <dbReference type="Proteomes" id="UP000235914"/>
    </source>
</evidence>
<dbReference type="PANTHER" id="PTHR30383:SF5">
    <property type="entry name" value="SGNH HYDROLASE-TYPE ESTERASE DOMAIN-CONTAINING PROTEIN"/>
    <property type="match status" value="1"/>
</dbReference>
<dbReference type="PROSITE" id="PS51208">
    <property type="entry name" value="AUTOTRANSPORTER"/>
    <property type="match status" value="1"/>
</dbReference>
<dbReference type="SUPFAM" id="SSF52266">
    <property type="entry name" value="SGNH hydrolase"/>
    <property type="match status" value="1"/>
</dbReference>
<keyword evidence="1" id="KW-0732">Signal</keyword>
<dbReference type="PANTHER" id="PTHR30383">
    <property type="entry name" value="THIOESTERASE 1/PROTEASE 1/LYSOPHOSPHOLIPASE L1"/>
    <property type="match status" value="1"/>
</dbReference>
<dbReference type="Gene3D" id="2.40.128.130">
    <property type="entry name" value="Autotransporter beta-domain"/>
    <property type="match status" value="1"/>
</dbReference>
<evidence type="ECO:0000313" key="3">
    <source>
        <dbReference type="EMBL" id="PNC56981.1"/>
    </source>
</evidence>
<comment type="caution">
    <text evidence="3">The sequence shown here is derived from an EMBL/GenBank/DDBJ whole genome shotgun (WGS) entry which is preliminary data.</text>
</comment>
<dbReference type="InterPro" id="IPR036709">
    <property type="entry name" value="Autotransporte_beta_dom_sf"/>
</dbReference>
<feature type="domain" description="Autotransporter" evidence="2">
    <location>
        <begin position="1661"/>
        <end position="1942"/>
    </location>
</feature>
<dbReference type="Pfam" id="PF13472">
    <property type="entry name" value="Lipase_GDSL_2"/>
    <property type="match status" value="1"/>
</dbReference>
<dbReference type="InterPro" id="IPR005546">
    <property type="entry name" value="Autotransporte_beta"/>
</dbReference>
<dbReference type="InterPro" id="IPR036514">
    <property type="entry name" value="SGNH_hydro_sf"/>
</dbReference>
<proteinExistence type="predicted"/>
<protein>
    <recommendedName>
        <fullName evidence="2">Autotransporter domain-containing protein</fullName>
    </recommendedName>
</protein>
<dbReference type="Gene3D" id="3.40.50.1110">
    <property type="entry name" value="SGNH hydrolase"/>
    <property type="match status" value="1"/>
</dbReference>
<name>A0AAP8NNB7_9BACT</name>
<feature type="chain" id="PRO_5043014850" description="Autotransporter domain-containing protein" evidence="1">
    <location>
        <begin position="27"/>
        <end position="1942"/>
    </location>
</feature>
<sequence length="1942" mass="201117">MRLRLPLSLRSALLACSVLFTTVASASVSDGNLGNVMYIGDSITHGVNSGSWRWAMHKIFTDNGVSYTEKGIMTGNFSGGVAAGTSYGGKIFQNIHSSAASARTYEIAGRANGSNYGRFDGSNIKNWLGLSTEKTKGGSYAGQTFTGANKPDTFFLLSGTNDLLSDGDNNSLFYRLDGVTSLLLGDMDSIVSSIRTANSQASILVMTIPCWTQHSNGNLAETHQAVASYNESLKEWGTNNAANGVKVIDINAGIIDAASSTPFYGVRSMFNNPTADGLHPNAQGDLLMAGNLAKGMGYAGRSAGQERKATHELEVNFGQNPSITQQTLEANGFTANNVSISNNTVNFNKSGSSTLTYNWGAAQGQNKGYTVDFTLRLGNGATDGWDTTNNFSLNLGNGTLNINEAYIQWGSTILYSKDMSANADSIRVAYVAGDSANGLDAGYYIWLGDVLIGEAQTAAGGSSSGLTFSYSGTLDAILSNLALDGSLSYAPSTTGITGPESLYLANGASPSTLKPGMIEWTAGTAATAVATAGTNATYNVRNTTNSNIASITGTGSTKFIYANNGAYGSAGNRQDLWVTLGAGTSSANGWIGGHTTGDLYGDIHLRLAEGAIGKSTVFGVVNAGTVHGDIYLEFSSSTGVYDTSFTTGEADRTSVAGSYASAVNGDITMVFNDGVFSHRIFGGFYTGNKTISGSASLFINGGTFMNEIYAGNKTAGTISRGTSLTVTGTDAILGKADGDNWTWTLLCGGNKTSGTINGGTTITLKDIAATTGAGTEHQFDKYAGIIDGKGAGTVNGEKKLVFDNYAASFLGTLQNFDKVQITGNSDLSLDKSLGNTVTSLSVDAGSTLRFNRDQDATLDITNNGTIRTSHNLTLKSADTGTGTYQVEGGTLDLAGQAVSGKISLSAGALSNTAGLGAGSVSVSGITGNVNLGGLDGSKLNSINMGSGTGTISGLTGHADLSGSDTQLRLSAANMGADGTGIIQFNDADNASLTLGKLTLTLTADAVALLAAPGDYSFHVTNAALHADTNHITLSEYNGMAWDITRTEGGQVIISFGQLLDAMVIDKGASKNVTSANTLAATPSVTNNGTLNIDLSAATAPENKTTTIRYLAGTEADAVVNTGTDSDVIITLLNETSADPDKPGNTAYAGSIEGAAQLVKDGEQRLTVDGRVTASALDVQQGELALQNTKESSIISGALNVEQDAALTLNAASLAAGDLAGSGSITLNGGALLSIARDTLSDLTLHASVTGSGTLKLDNCNLILGTDNNLGEDVLLHLGGGSLRLQDGSAIALEGLHQEQENGALHLGADGRLELASNDGKTYSFKGDITGTGAITHRGEGTQIILSSGNAGVDVSHTRTGGHLVLGDKDLAANGLMTYRDIFIGSNTRDASDLDATADLSLMNNTTANTLSIASNGKLYLGGNPNQRAVQLVLTGNNGGVAAALASGASLDLTVNTETLTNSADNAWAALKAEHGSIRINGTDPSINVNIYGLGAAGDWAILPEFTVNAFYAENGLVTADGETWTEDMVNLTYAGFANLVYDISKKLSDDGKLFQIHFTKQGDSPLKDFASTDNQQGAADSLWAVTSSPENITPDMMEFLNAMGNAQAMGNAEAIRSALSSYAGSGITALHSAQKGALRDQVLHLRNRLSQMGVSPQYIHDDLPGFNAWIEGEGGYRRLDDRTDESGYKLSTWGGTFGFDVTCSDSFVWGAAFSASYGDLDAYMANGDLDSYYGNLFFRIQSGRWAHNIILTCGWNDASLDRTAGIPGAGMYTMHGSTSGSSYGAFYEGTYDLYLNENNTSALQPLVNASVYRSRMDGFTESGGLGMNVDDMDSTFGTVGMGARLRGELSANLTGRASLGELRVQVVQLLGDRDTAAVLAPAGIPGAGFRVNGAREGATGVQVGAGITIPVGYTGSVFADVNADFRSRANSFNGSIGYRLTF</sequence>
<dbReference type="EMBL" id="PJKN01000002">
    <property type="protein sequence ID" value="PNC56981.1"/>
    <property type="molecule type" value="Genomic_DNA"/>
</dbReference>